<dbReference type="RefSeq" id="WP_035608194.1">
    <property type="nucleotide sequence ID" value="NZ_JEMG01000001.1"/>
</dbReference>
<dbReference type="EMBL" id="JEMG01000001">
    <property type="protein sequence ID" value="EYC51699.1"/>
    <property type="molecule type" value="Genomic_DNA"/>
</dbReference>
<dbReference type="Pfam" id="PF21929">
    <property type="entry name" value="GpP_4th"/>
    <property type="match status" value="1"/>
</dbReference>
<evidence type="ECO:0000259" key="3">
    <source>
        <dbReference type="Pfam" id="PF22255"/>
    </source>
</evidence>
<dbReference type="SUPFAM" id="SSF69279">
    <property type="entry name" value="Phage tail proteins"/>
    <property type="match status" value="2"/>
</dbReference>
<name>A0A016XHX9_9BURK</name>
<feature type="domain" description="Baseplate hub protein gp44/GpP-like C-terminal" evidence="2">
    <location>
        <begin position="270"/>
        <end position="351"/>
    </location>
</feature>
<gene>
    <name evidence="4" type="ORF">AZ34_11835</name>
</gene>
<evidence type="ECO:0000313" key="4">
    <source>
        <dbReference type="EMBL" id="EYC51699.1"/>
    </source>
</evidence>
<dbReference type="OrthoDB" id="9016931at2"/>
<protein>
    <recommendedName>
        <fullName evidence="6">Baseplate protein</fullName>
    </recommendedName>
</protein>
<comment type="caution">
    <text evidence="4">The sequence shown here is derived from an EMBL/GenBank/DDBJ whole genome shotgun (WGS) entry which is preliminary data.</text>
</comment>
<evidence type="ECO:0000259" key="2">
    <source>
        <dbReference type="Pfam" id="PF21929"/>
    </source>
</evidence>
<evidence type="ECO:0000313" key="5">
    <source>
        <dbReference type="Proteomes" id="UP000023268"/>
    </source>
</evidence>
<dbReference type="Gene3D" id="3.30.1920.10">
    <property type="entry name" value="Baseplate protein-like domains - 2 layer sandwich fold"/>
    <property type="match status" value="1"/>
</dbReference>
<dbReference type="Proteomes" id="UP000023268">
    <property type="component" value="Unassembled WGS sequence"/>
</dbReference>
<accession>A0A016XHX9</accession>
<dbReference type="eggNOG" id="COG4379">
    <property type="taxonomic scope" value="Bacteria"/>
</dbReference>
<dbReference type="InterPro" id="IPR053982">
    <property type="entry name" value="Gp44/GpP-like_C"/>
</dbReference>
<dbReference type="STRING" id="1458275.AZ34_11835"/>
<dbReference type="Pfam" id="PF22255">
    <property type="entry name" value="Gp44-like_2nd"/>
    <property type="match status" value="1"/>
</dbReference>
<feature type="domain" description="Baseplate hub protein gp44-like N-terminal" evidence="1">
    <location>
        <begin position="8"/>
        <end position="98"/>
    </location>
</feature>
<reference evidence="4 5" key="1">
    <citation type="submission" date="2014-02" db="EMBL/GenBank/DDBJ databases">
        <title>Draft Genome of Hylemonella gracilis isolated from the Niagara River.</title>
        <authorList>
            <person name="Pawlowski D.R."/>
            <person name="Koudelka G.B."/>
        </authorList>
    </citation>
    <scope>NUCLEOTIDE SEQUENCE [LARGE SCALE GENOMIC DNA]</scope>
    <source>
        <strain evidence="4 5">Niagara R</strain>
    </source>
</reference>
<organism evidence="4 5">
    <name type="scientific">Hylemonella gracilis str. Niagara R</name>
    <dbReference type="NCBI Taxonomy" id="1458275"/>
    <lineage>
        <taxon>Bacteria</taxon>
        <taxon>Pseudomonadati</taxon>
        <taxon>Pseudomonadota</taxon>
        <taxon>Betaproteobacteria</taxon>
        <taxon>Burkholderiales</taxon>
        <taxon>Comamonadaceae</taxon>
        <taxon>Hylemonella</taxon>
    </lineage>
</organism>
<evidence type="ECO:0008006" key="6">
    <source>
        <dbReference type="Google" id="ProtNLM"/>
    </source>
</evidence>
<evidence type="ECO:0000259" key="1">
    <source>
        <dbReference type="Pfam" id="PF21683"/>
    </source>
</evidence>
<dbReference type="Gene3D" id="2.30.300.10">
    <property type="entry name" value="Baseplate protein-like domain - beta roll fold"/>
    <property type="match status" value="1"/>
</dbReference>
<dbReference type="AlphaFoldDB" id="A0A016XHX9"/>
<sequence>MANADDMLTLRVGGQNYAGWTGIRIPLSLEQLAGSFSLSLTERWPGQPTSWAIPPGEFCEVLIGRGEGGGTPVISGYVDTVNVGYDGQSHSIDVAGRDKAGDLVDCSAPIITYKDLTFGQIADKLLAPYNMQLTWQVAQGKKIPVFTVQPGESVYRALDRLAKQEAILLISDAQTTGGLIATRAGKGGFAGTALRFGQNIKAATGEHSHLDLFSEISVQAQQGAGGAEEFNVSKSAPKGTVRRNSGLAGSSAVLRHRPLLILAETQADGARCQIRAEWEAARRQAQAQRYVITVQGWRRRNGELWRLNQIVSVWCPWLRVDGDLLIVGVNYVLDDQGTRTELIVIDTQAYVPLPEIPAPGKGKKFDLIG</sequence>
<feature type="domain" description="Baseplate hub protein gp44/GpP-like second" evidence="3">
    <location>
        <begin position="100"/>
        <end position="180"/>
    </location>
</feature>
<dbReference type="InterPro" id="IPR049354">
    <property type="entry name" value="GpP-like_N"/>
</dbReference>
<dbReference type="InterPro" id="IPR053981">
    <property type="entry name" value="Gp44/GpP-like_2nd"/>
</dbReference>
<dbReference type="Gene3D" id="3.55.50.10">
    <property type="entry name" value="Baseplate protein-like domains"/>
    <property type="match status" value="1"/>
</dbReference>
<dbReference type="PIRSF" id="PIRSF004440">
    <property type="entry name" value="GpP"/>
    <property type="match status" value="1"/>
</dbReference>
<proteinExistence type="predicted"/>
<dbReference type="InterPro" id="IPR026276">
    <property type="entry name" value="Baseplate_GpP"/>
</dbReference>
<dbReference type="InterPro" id="IPR023399">
    <property type="entry name" value="Baseplate-like_2-layer_sand"/>
</dbReference>
<dbReference type="Pfam" id="PF21683">
    <property type="entry name" value="GpP-like_1st"/>
    <property type="match status" value="1"/>
</dbReference>